<comment type="caution">
    <text evidence="3">The sequence shown here is derived from an EMBL/GenBank/DDBJ whole genome shotgun (WGS) entry which is preliminary data.</text>
</comment>
<reference evidence="3" key="1">
    <citation type="submission" date="2021-01" db="EMBL/GenBank/DDBJ databases">
        <authorList>
            <consortium name="Genoscope - CEA"/>
            <person name="William W."/>
        </authorList>
    </citation>
    <scope>NUCLEOTIDE SEQUENCE</scope>
</reference>
<gene>
    <name evidence="3" type="ORF">PPRIM_AZ9-3.1.T0540064</name>
</gene>
<dbReference type="GO" id="GO:0008017">
    <property type="term" value="F:microtubule binding"/>
    <property type="evidence" value="ECO:0007669"/>
    <property type="project" value="InterPro"/>
</dbReference>
<dbReference type="OMA" id="NYRECFQ"/>
<name>A0A8S1MAM0_PARPR</name>
<protein>
    <recommendedName>
        <fullName evidence="5">STOP protein</fullName>
    </recommendedName>
</protein>
<dbReference type="AlphaFoldDB" id="A0A8S1MAM0"/>
<proteinExistence type="inferred from homology"/>
<comment type="similarity">
    <text evidence="1">Belongs to the FAM154 family.</text>
</comment>
<evidence type="ECO:0000313" key="4">
    <source>
        <dbReference type="Proteomes" id="UP000688137"/>
    </source>
</evidence>
<evidence type="ECO:0000256" key="2">
    <source>
        <dbReference type="SAM" id="MobiDB-lite"/>
    </source>
</evidence>
<dbReference type="EMBL" id="CAJJDM010000054">
    <property type="protein sequence ID" value="CAD8075161.1"/>
    <property type="molecule type" value="Genomic_DNA"/>
</dbReference>
<dbReference type="PANTHER" id="PTHR31516">
    <property type="entry name" value="STABILIZER OF AXONEMAL MICROTUBULES 2"/>
    <property type="match status" value="1"/>
</dbReference>
<dbReference type="PANTHER" id="PTHR31516:SF17">
    <property type="entry name" value="STABILIZER OF AXONEMAL MICROTUBULES 2"/>
    <property type="match status" value="1"/>
</dbReference>
<evidence type="ECO:0000256" key="1">
    <source>
        <dbReference type="ARBA" id="ARBA00008738"/>
    </source>
</evidence>
<dbReference type="InterPro" id="IPR033336">
    <property type="entry name" value="SAXO1/2"/>
</dbReference>
<feature type="region of interest" description="Disordered" evidence="2">
    <location>
        <begin position="1"/>
        <end position="28"/>
    </location>
</feature>
<organism evidence="3 4">
    <name type="scientific">Paramecium primaurelia</name>
    <dbReference type="NCBI Taxonomy" id="5886"/>
    <lineage>
        <taxon>Eukaryota</taxon>
        <taxon>Sar</taxon>
        <taxon>Alveolata</taxon>
        <taxon>Ciliophora</taxon>
        <taxon>Intramacronucleata</taxon>
        <taxon>Oligohymenophorea</taxon>
        <taxon>Peniculida</taxon>
        <taxon>Parameciidae</taxon>
        <taxon>Paramecium</taxon>
    </lineage>
</organism>
<evidence type="ECO:0000313" key="3">
    <source>
        <dbReference type="EMBL" id="CAD8075161.1"/>
    </source>
</evidence>
<accession>A0A8S1MAM0</accession>
<dbReference type="GO" id="GO:0005856">
    <property type="term" value="C:cytoskeleton"/>
    <property type="evidence" value="ECO:0007669"/>
    <property type="project" value="TreeGrafter"/>
</dbReference>
<dbReference type="Proteomes" id="UP000688137">
    <property type="component" value="Unassembled WGS sequence"/>
</dbReference>
<sequence length="294" mass="33862">MPQQKIIIRSRSNKQGSKLSSPRGDLTDTQTKLVERLMSRQKNGVNKEEQQFQQYFEHLGGQCICSICNCGRHQCEGKQCRNRPSMHGNRSIYQREYVHKSPDQSAHYNQNLFDNPKQEGDIGNVSTYKHDFLGSQSNFRFKSTSPQSVLRSGPFCGLSTYNNMYLNWGSGDTVPLLSQKNPTVIRDLPFFGRTNYRECFQGAQVQPAQSTKGFHCNKSPLSPPNMKFNGISVTKSSYQPYRTDKFTNFKEQTQYQLNPSYQGQYNSEYFKEFDPKYKQPCPAKQVLEEVSQQC</sequence>
<evidence type="ECO:0008006" key="5">
    <source>
        <dbReference type="Google" id="ProtNLM"/>
    </source>
</evidence>
<keyword evidence="4" id="KW-1185">Reference proteome</keyword>